<dbReference type="EMBL" id="JAVYJV010000004">
    <property type="protein sequence ID" value="KAK4372709.1"/>
    <property type="molecule type" value="Genomic_DNA"/>
</dbReference>
<evidence type="ECO:0000256" key="1">
    <source>
        <dbReference type="SAM" id="MobiDB-lite"/>
    </source>
</evidence>
<evidence type="ECO:0000313" key="2">
    <source>
        <dbReference type="EMBL" id="KAK4372709.1"/>
    </source>
</evidence>
<keyword evidence="3" id="KW-1185">Reference proteome</keyword>
<protein>
    <submittedName>
        <fullName evidence="2">Uncharacterized protein</fullName>
    </submittedName>
</protein>
<reference evidence="2" key="1">
    <citation type="submission" date="2023-12" db="EMBL/GenBank/DDBJ databases">
        <title>Genome assembly of Anisodus tanguticus.</title>
        <authorList>
            <person name="Wang Y.-J."/>
        </authorList>
    </citation>
    <scope>NUCLEOTIDE SEQUENCE</scope>
    <source>
        <strain evidence="2">KB-2021</strain>
        <tissue evidence="2">Leaf</tissue>
    </source>
</reference>
<feature type="region of interest" description="Disordered" evidence="1">
    <location>
        <begin position="1"/>
        <end position="20"/>
    </location>
</feature>
<accession>A0AAE1SN16</accession>
<evidence type="ECO:0000313" key="3">
    <source>
        <dbReference type="Proteomes" id="UP001291623"/>
    </source>
</evidence>
<name>A0AAE1SN16_9SOLA</name>
<sequence length="195" mass="21685">MEIILQGGQRDSSAAMTEPTTRALGGERPLLWVGKRMVGACVASSRIRLRGVRRIPLVRTSSSWLFDARGRPRRSRSQSVPRPARGDPLSPRELEQSADSRRVRDGDPGPSPRANPFPEVTDPFCRLPLPTLFHRREAVHLGDRCGYEYDRAWTALGPPDFQGPPGAHRTPRDVRCSSSRWTLPPAEPFPGWAGC</sequence>
<gene>
    <name evidence="2" type="ORF">RND71_008093</name>
</gene>
<feature type="region of interest" description="Disordered" evidence="1">
    <location>
        <begin position="69"/>
        <end position="120"/>
    </location>
</feature>
<dbReference type="PANTHER" id="PTHR34141:SF1">
    <property type="match status" value="1"/>
</dbReference>
<dbReference type="AlphaFoldDB" id="A0AAE1SN16"/>
<dbReference type="PANTHER" id="PTHR34141">
    <property type="match status" value="1"/>
</dbReference>
<feature type="compositionally biased region" description="Polar residues" evidence="1">
    <location>
        <begin position="9"/>
        <end position="20"/>
    </location>
</feature>
<organism evidence="2 3">
    <name type="scientific">Anisodus tanguticus</name>
    <dbReference type="NCBI Taxonomy" id="243964"/>
    <lineage>
        <taxon>Eukaryota</taxon>
        <taxon>Viridiplantae</taxon>
        <taxon>Streptophyta</taxon>
        <taxon>Embryophyta</taxon>
        <taxon>Tracheophyta</taxon>
        <taxon>Spermatophyta</taxon>
        <taxon>Magnoliopsida</taxon>
        <taxon>eudicotyledons</taxon>
        <taxon>Gunneridae</taxon>
        <taxon>Pentapetalae</taxon>
        <taxon>asterids</taxon>
        <taxon>lamiids</taxon>
        <taxon>Solanales</taxon>
        <taxon>Solanaceae</taxon>
        <taxon>Solanoideae</taxon>
        <taxon>Hyoscyameae</taxon>
        <taxon>Anisodus</taxon>
    </lineage>
</organism>
<dbReference type="Proteomes" id="UP001291623">
    <property type="component" value="Unassembled WGS sequence"/>
</dbReference>
<feature type="compositionally biased region" description="Basic and acidic residues" evidence="1">
    <location>
        <begin position="90"/>
        <end position="107"/>
    </location>
</feature>
<comment type="caution">
    <text evidence="2">The sequence shown here is derived from an EMBL/GenBank/DDBJ whole genome shotgun (WGS) entry which is preliminary data.</text>
</comment>
<proteinExistence type="predicted"/>